<dbReference type="PANTHER" id="PTHR31735">
    <property type="entry name" value="VACUOLAR MEMBRANE PROTEIN YPL162C"/>
    <property type="match status" value="1"/>
</dbReference>
<organism evidence="3 4">
    <name type="scientific">Euplotes crassus</name>
    <dbReference type="NCBI Taxonomy" id="5936"/>
    <lineage>
        <taxon>Eukaryota</taxon>
        <taxon>Sar</taxon>
        <taxon>Alveolata</taxon>
        <taxon>Ciliophora</taxon>
        <taxon>Intramacronucleata</taxon>
        <taxon>Spirotrichea</taxon>
        <taxon>Hypotrichia</taxon>
        <taxon>Euplotida</taxon>
        <taxon>Euplotidae</taxon>
        <taxon>Moneuplotes</taxon>
    </lineage>
</organism>
<feature type="transmembrane region" description="Helical" evidence="2">
    <location>
        <begin position="205"/>
        <end position="225"/>
    </location>
</feature>
<evidence type="ECO:0000256" key="2">
    <source>
        <dbReference type="SAM" id="Phobius"/>
    </source>
</evidence>
<evidence type="ECO:0000313" key="3">
    <source>
        <dbReference type="EMBL" id="CAI2378105.1"/>
    </source>
</evidence>
<keyword evidence="4" id="KW-1185">Reference proteome</keyword>
<dbReference type="GO" id="GO:0016020">
    <property type="term" value="C:membrane"/>
    <property type="evidence" value="ECO:0007669"/>
    <property type="project" value="TreeGrafter"/>
</dbReference>
<comment type="caution">
    <text evidence="3">The sequence shown here is derived from an EMBL/GenBank/DDBJ whole genome shotgun (WGS) entry which is preliminary data.</text>
</comment>
<keyword evidence="2" id="KW-0812">Transmembrane</keyword>
<reference evidence="3" key="1">
    <citation type="submission" date="2023-07" db="EMBL/GenBank/DDBJ databases">
        <authorList>
            <consortium name="AG Swart"/>
            <person name="Singh M."/>
            <person name="Singh A."/>
            <person name="Seah K."/>
            <person name="Emmerich C."/>
        </authorList>
    </citation>
    <scope>NUCLEOTIDE SEQUENCE</scope>
    <source>
        <strain evidence="3">DP1</strain>
    </source>
</reference>
<dbReference type="EMBL" id="CAMPGE010019796">
    <property type="protein sequence ID" value="CAI2378105.1"/>
    <property type="molecule type" value="Genomic_DNA"/>
</dbReference>
<proteinExistence type="predicted"/>
<accession>A0AAD1XSE8</accession>
<feature type="transmembrane region" description="Helical" evidence="2">
    <location>
        <begin position="17"/>
        <end position="39"/>
    </location>
</feature>
<dbReference type="PANTHER" id="PTHR31735:SF1">
    <property type="entry name" value="VACUOLAR MEMBRANE PROTEIN YPL162C"/>
    <property type="match status" value="1"/>
</dbReference>
<sequence>METPHHHETIDISQCEILGFFGLVIQCILGLLSFMALLVKRFFENPKRSCLVWALDISKQIFSAALAHCINMALAIVLSGSNQSDNCDWYFITTATDVIIGIFLCYVILMGVERIASYYEIYELNTGVYIRENKMFQIDVENFQPEHQAERFEIDYKIYFIQLIVWGLVVCVAKLIIYLLHLVLAPVLELGTTFLIGWLNAYPNLKLVIIMILIPCIFNAIQFWIQDNILKANKKSNIEFLVNARIARSMTMKPYRIPKLVSEKTARPQRSGSLTSTKKSPFNDI</sequence>
<feature type="transmembrane region" description="Helical" evidence="2">
    <location>
        <begin position="90"/>
        <end position="109"/>
    </location>
</feature>
<dbReference type="AlphaFoldDB" id="A0AAD1XSE8"/>
<evidence type="ECO:0000256" key="1">
    <source>
        <dbReference type="SAM" id="MobiDB-lite"/>
    </source>
</evidence>
<gene>
    <name evidence="3" type="ORF">ECRASSUSDP1_LOCUS19497</name>
</gene>
<protein>
    <recommendedName>
        <fullName evidence="5">Vacuolar membrane protein</fullName>
    </recommendedName>
</protein>
<feature type="compositionally biased region" description="Polar residues" evidence="1">
    <location>
        <begin position="268"/>
        <end position="285"/>
    </location>
</feature>
<dbReference type="Proteomes" id="UP001295684">
    <property type="component" value="Unassembled WGS sequence"/>
</dbReference>
<keyword evidence="2" id="KW-1133">Transmembrane helix</keyword>
<dbReference type="Pfam" id="PF12400">
    <property type="entry name" value="STIMATE"/>
    <property type="match status" value="1"/>
</dbReference>
<feature type="region of interest" description="Disordered" evidence="1">
    <location>
        <begin position="263"/>
        <end position="285"/>
    </location>
</feature>
<feature type="transmembrane region" description="Helical" evidence="2">
    <location>
        <begin position="60"/>
        <end position="78"/>
    </location>
</feature>
<keyword evidence="2" id="KW-0472">Membrane</keyword>
<feature type="transmembrane region" description="Helical" evidence="2">
    <location>
        <begin position="158"/>
        <end position="185"/>
    </location>
</feature>
<evidence type="ECO:0000313" key="4">
    <source>
        <dbReference type="Proteomes" id="UP001295684"/>
    </source>
</evidence>
<evidence type="ECO:0008006" key="5">
    <source>
        <dbReference type="Google" id="ProtNLM"/>
    </source>
</evidence>
<dbReference type="InterPro" id="IPR022127">
    <property type="entry name" value="STIMATE/YPL162C"/>
</dbReference>
<name>A0AAD1XSE8_EUPCR</name>